<protein>
    <submittedName>
        <fullName evidence="3">ATPase</fullName>
    </submittedName>
</protein>
<evidence type="ECO:0000256" key="1">
    <source>
        <dbReference type="ARBA" id="ARBA00022527"/>
    </source>
</evidence>
<keyword evidence="1" id="KW-0808">Transferase</keyword>
<keyword evidence="1" id="KW-0723">Serine/threonine-protein kinase</keyword>
<reference evidence="3" key="1">
    <citation type="submission" date="2021-01" db="EMBL/GenBank/DDBJ databases">
        <title>Whole genome shotgun sequence of Actinoplanes ferrugineus NBRC 15555.</title>
        <authorList>
            <person name="Komaki H."/>
            <person name="Tamura T."/>
        </authorList>
    </citation>
    <scope>NUCLEOTIDE SEQUENCE</scope>
    <source>
        <strain evidence="3">NBRC 15555</strain>
    </source>
</reference>
<dbReference type="PANTHER" id="PTHR35526:SF3">
    <property type="entry name" value="ANTI-SIGMA-F FACTOR RSBW"/>
    <property type="match status" value="1"/>
</dbReference>
<accession>A0A919J653</accession>
<dbReference type="InterPro" id="IPR050267">
    <property type="entry name" value="Anti-sigma-factor_SerPK"/>
</dbReference>
<dbReference type="SUPFAM" id="SSF55874">
    <property type="entry name" value="ATPase domain of HSP90 chaperone/DNA topoisomerase II/histidine kinase"/>
    <property type="match status" value="1"/>
</dbReference>
<evidence type="ECO:0000313" key="4">
    <source>
        <dbReference type="Proteomes" id="UP000598174"/>
    </source>
</evidence>
<dbReference type="PANTHER" id="PTHR35526">
    <property type="entry name" value="ANTI-SIGMA-F FACTOR RSBW-RELATED"/>
    <property type="match status" value="1"/>
</dbReference>
<feature type="domain" description="Histidine kinase/HSP90-like ATPase" evidence="2">
    <location>
        <begin position="31"/>
        <end position="132"/>
    </location>
</feature>
<sequence length="145" mass="15294">MMDVGRGETGVQRAVEVMRWSFAHGEPAGPLRRCAQAAFAPWLTPDDLDDAMVVVSELVQNVTQHTSGGGELVLVAEARTVTIEVRDHSPVLPEVQPPDAHRLGGRGLLLVAGITVAWGVRPEESGKVVWARLSTSAAEPAGAAA</sequence>
<dbReference type="InterPro" id="IPR003594">
    <property type="entry name" value="HATPase_dom"/>
</dbReference>
<keyword evidence="4" id="KW-1185">Reference proteome</keyword>
<dbReference type="Pfam" id="PF13581">
    <property type="entry name" value="HATPase_c_2"/>
    <property type="match status" value="1"/>
</dbReference>
<evidence type="ECO:0000313" key="3">
    <source>
        <dbReference type="EMBL" id="GIE13314.1"/>
    </source>
</evidence>
<dbReference type="EMBL" id="BOMM01000047">
    <property type="protein sequence ID" value="GIE13314.1"/>
    <property type="molecule type" value="Genomic_DNA"/>
</dbReference>
<comment type="caution">
    <text evidence="3">The sequence shown here is derived from an EMBL/GenBank/DDBJ whole genome shotgun (WGS) entry which is preliminary data.</text>
</comment>
<gene>
    <name evidence="3" type="ORF">Afe05nite_51540</name>
</gene>
<keyword evidence="1" id="KW-0418">Kinase</keyword>
<dbReference type="GO" id="GO:0004674">
    <property type="term" value="F:protein serine/threonine kinase activity"/>
    <property type="evidence" value="ECO:0007669"/>
    <property type="project" value="UniProtKB-KW"/>
</dbReference>
<organism evidence="3 4">
    <name type="scientific">Paractinoplanes ferrugineus</name>
    <dbReference type="NCBI Taxonomy" id="113564"/>
    <lineage>
        <taxon>Bacteria</taxon>
        <taxon>Bacillati</taxon>
        <taxon>Actinomycetota</taxon>
        <taxon>Actinomycetes</taxon>
        <taxon>Micromonosporales</taxon>
        <taxon>Micromonosporaceae</taxon>
        <taxon>Paractinoplanes</taxon>
    </lineage>
</organism>
<proteinExistence type="predicted"/>
<dbReference type="CDD" id="cd16936">
    <property type="entry name" value="HATPase_RsbW-like"/>
    <property type="match status" value="1"/>
</dbReference>
<evidence type="ECO:0000259" key="2">
    <source>
        <dbReference type="Pfam" id="PF13581"/>
    </source>
</evidence>
<dbReference type="Gene3D" id="3.30.565.10">
    <property type="entry name" value="Histidine kinase-like ATPase, C-terminal domain"/>
    <property type="match status" value="1"/>
</dbReference>
<dbReference type="AlphaFoldDB" id="A0A919J653"/>
<dbReference type="Proteomes" id="UP000598174">
    <property type="component" value="Unassembled WGS sequence"/>
</dbReference>
<dbReference type="InterPro" id="IPR036890">
    <property type="entry name" value="HATPase_C_sf"/>
</dbReference>
<name>A0A919J653_9ACTN</name>